<evidence type="ECO:0000256" key="3">
    <source>
        <dbReference type="ARBA" id="ARBA00022737"/>
    </source>
</evidence>
<evidence type="ECO:0000256" key="1">
    <source>
        <dbReference type="ARBA" id="ARBA00004123"/>
    </source>
</evidence>
<evidence type="ECO:0000256" key="7">
    <source>
        <dbReference type="PROSITE-ProRule" id="PRU00042"/>
    </source>
</evidence>
<dbReference type="PANTHER" id="PTHR24394">
    <property type="entry name" value="ZINC FINGER PROTEIN"/>
    <property type="match status" value="1"/>
</dbReference>
<evidence type="ECO:0000256" key="5">
    <source>
        <dbReference type="ARBA" id="ARBA00022833"/>
    </source>
</evidence>
<protein>
    <recommendedName>
        <fullName evidence="8">C2H2-type domain-containing protein</fullName>
    </recommendedName>
</protein>
<dbReference type="InterPro" id="IPR013087">
    <property type="entry name" value="Znf_C2H2_type"/>
</dbReference>
<sequence length="105" mass="12343">MTFKIYTCIPNKYQDWTLPSTISSEKEANSSSFQSHLTEKFALNDFYNLKQYKCDVCGKEFTAKCSLKIHLTVHTGELLYKCKKCCLQFRYSSQLSRHKYTCIQE</sequence>
<keyword evidence="10" id="KW-1185">Reference proteome</keyword>
<dbReference type="Proteomes" id="UP001054837">
    <property type="component" value="Unassembled WGS sequence"/>
</dbReference>
<dbReference type="SMART" id="SM00355">
    <property type="entry name" value="ZnF_C2H2"/>
    <property type="match status" value="2"/>
</dbReference>
<comment type="caution">
    <text evidence="9">The sequence shown here is derived from an EMBL/GenBank/DDBJ whole genome shotgun (WGS) entry which is preliminary data.</text>
</comment>
<dbReference type="PANTHER" id="PTHR24394:SF29">
    <property type="entry name" value="MYONEURIN"/>
    <property type="match status" value="1"/>
</dbReference>
<keyword evidence="2" id="KW-0479">Metal-binding</keyword>
<dbReference type="GO" id="GO:0000981">
    <property type="term" value="F:DNA-binding transcription factor activity, RNA polymerase II-specific"/>
    <property type="evidence" value="ECO:0007669"/>
    <property type="project" value="TreeGrafter"/>
</dbReference>
<dbReference type="GO" id="GO:0008270">
    <property type="term" value="F:zinc ion binding"/>
    <property type="evidence" value="ECO:0007669"/>
    <property type="project" value="UniProtKB-KW"/>
</dbReference>
<keyword evidence="3" id="KW-0677">Repeat</keyword>
<keyword evidence="6" id="KW-0539">Nucleus</keyword>
<organism evidence="9 10">
    <name type="scientific">Caerostris darwini</name>
    <dbReference type="NCBI Taxonomy" id="1538125"/>
    <lineage>
        <taxon>Eukaryota</taxon>
        <taxon>Metazoa</taxon>
        <taxon>Ecdysozoa</taxon>
        <taxon>Arthropoda</taxon>
        <taxon>Chelicerata</taxon>
        <taxon>Arachnida</taxon>
        <taxon>Araneae</taxon>
        <taxon>Araneomorphae</taxon>
        <taxon>Entelegynae</taxon>
        <taxon>Araneoidea</taxon>
        <taxon>Araneidae</taxon>
        <taxon>Caerostris</taxon>
    </lineage>
</organism>
<dbReference type="Pfam" id="PF00096">
    <property type="entry name" value="zf-C2H2"/>
    <property type="match status" value="1"/>
</dbReference>
<dbReference type="PROSITE" id="PS50157">
    <property type="entry name" value="ZINC_FINGER_C2H2_2"/>
    <property type="match status" value="2"/>
</dbReference>
<name>A0AAV4NLI9_9ARAC</name>
<gene>
    <name evidence="9" type="ORF">CDAR_576901</name>
</gene>
<dbReference type="InterPro" id="IPR036236">
    <property type="entry name" value="Znf_C2H2_sf"/>
</dbReference>
<dbReference type="PROSITE" id="PS00028">
    <property type="entry name" value="ZINC_FINGER_C2H2_1"/>
    <property type="match status" value="1"/>
</dbReference>
<evidence type="ECO:0000313" key="9">
    <source>
        <dbReference type="EMBL" id="GIX84117.1"/>
    </source>
</evidence>
<evidence type="ECO:0000256" key="6">
    <source>
        <dbReference type="ARBA" id="ARBA00023242"/>
    </source>
</evidence>
<keyword evidence="5" id="KW-0862">Zinc</keyword>
<feature type="domain" description="C2H2-type" evidence="8">
    <location>
        <begin position="80"/>
        <end position="105"/>
    </location>
</feature>
<dbReference type="SUPFAM" id="SSF57667">
    <property type="entry name" value="beta-beta-alpha zinc fingers"/>
    <property type="match status" value="1"/>
</dbReference>
<reference evidence="9 10" key="1">
    <citation type="submission" date="2021-06" db="EMBL/GenBank/DDBJ databases">
        <title>Caerostris darwini draft genome.</title>
        <authorList>
            <person name="Kono N."/>
            <person name="Arakawa K."/>
        </authorList>
    </citation>
    <scope>NUCLEOTIDE SEQUENCE [LARGE SCALE GENOMIC DNA]</scope>
</reference>
<dbReference type="GO" id="GO:0005634">
    <property type="term" value="C:nucleus"/>
    <property type="evidence" value="ECO:0007669"/>
    <property type="project" value="UniProtKB-SubCell"/>
</dbReference>
<keyword evidence="4 7" id="KW-0863">Zinc-finger</keyword>
<feature type="domain" description="C2H2-type" evidence="8">
    <location>
        <begin position="52"/>
        <end position="79"/>
    </location>
</feature>
<dbReference type="EMBL" id="BPLQ01001703">
    <property type="protein sequence ID" value="GIX84117.1"/>
    <property type="molecule type" value="Genomic_DNA"/>
</dbReference>
<evidence type="ECO:0000256" key="4">
    <source>
        <dbReference type="ARBA" id="ARBA00022771"/>
    </source>
</evidence>
<dbReference type="FunFam" id="3.30.160.60:FF:001840">
    <property type="entry name" value="Paternally-expressed gene 3 protein"/>
    <property type="match status" value="1"/>
</dbReference>
<proteinExistence type="predicted"/>
<evidence type="ECO:0000313" key="10">
    <source>
        <dbReference type="Proteomes" id="UP001054837"/>
    </source>
</evidence>
<dbReference type="Gene3D" id="3.30.160.60">
    <property type="entry name" value="Classic Zinc Finger"/>
    <property type="match status" value="2"/>
</dbReference>
<evidence type="ECO:0000259" key="8">
    <source>
        <dbReference type="PROSITE" id="PS50157"/>
    </source>
</evidence>
<evidence type="ECO:0000256" key="2">
    <source>
        <dbReference type="ARBA" id="ARBA00022723"/>
    </source>
</evidence>
<comment type="subcellular location">
    <subcellularLocation>
        <location evidence="1">Nucleus</location>
    </subcellularLocation>
</comment>
<accession>A0AAV4NLI9</accession>
<dbReference type="AlphaFoldDB" id="A0AAV4NLI9"/>